<gene>
    <name evidence="3" type="ORF">TSPGSL018_258</name>
</gene>
<keyword evidence="2" id="KW-0812">Transmembrane</keyword>
<evidence type="ECO:0000256" key="1">
    <source>
        <dbReference type="SAM" id="MobiDB-lite"/>
    </source>
</evidence>
<feature type="region of interest" description="Disordered" evidence="1">
    <location>
        <begin position="409"/>
        <end position="428"/>
    </location>
</feature>
<keyword evidence="2" id="KW-0472">Membrane</keyword>
<sequence length="554" mass="60896">MKRHGVFFFGMSEGAVVLSSFNDEMYSDIIRGRIICGYSCEQNYWNYNRPEDAGIAGSPWIPTLNLMGYVDEFFGYQDSVAATVARCGEYPPILGNAFDAMVAAGIRWGLVAHLEGGRHALTWTHDDVIRELLSDFLERPQFVCRQLPHLWSHVKALQDEITRVRRSADNCVTYVRIRPPAPDAVISQNENEDVRSLLSKLNRRLYQLATDQPVSPMSDGGGLGRSFSELTSDMGEPVSSPVSNSVEESLRRSITTTMGTLNGSTKKAAAHVARVMCHVVDSKFSGVESGEPSSNPGTEPRKVKFAEANVSNVSKRPASLEIPKTCSATDLVLDGHSVQHHSQRGDARDNHEESGTAHSTPAIGTADSQRSSFDQPQLPKLILNSELTAAAQPGNKTLERSSHKQLSIFNSRPMSPEPEQPSSASRVSQWMEQTFQDPGYGPGDQAYQVWNKTEHERDLPVADRCRNERHGKQITERSNANHSSRTRTVWETEVLQHVREIFASQAEASTKTQQAISAMAEATSTVAISCAISSGVAAVSLAFLAFFGLSQSKR</sequence>
<proteinExistence type="predicted"/>
<feature type="transmembrane region" description="Helical" evidence="2">
    <location>
        <begin position="526"/>
        <end position="549"/>
    </location>
</feature>
<accession>A0A061SHW7</accession>
<dbReference type="EMBL" id="GBEZ01000120">
    <property type="protein sequence ID" value="JAC84737.1"/>
    <property type="molecule type" value="Transcribed_RNA"/>
</dbReference>
<name>A0A061SHW7_9CHLO</name>
<dbReference type="AlphaFoldDB" id="A0A061SHW7"/>
<evidence type="ECO:0000313" key="3">
    <source>
        <dbReference type="EMBL" id="JAC84737.1"/>
    </source>
</evidence>
<keyword evidence="2" id="KW-1133">Transmembrane helix</keyword>
<organism evidence="3">
    <name type="scientific">Tetraselmis sp. GSL018</name>
    <dbReference type="NCBI Taxonomy" id="582737"/>
    <lineage>
        <taxon>Eukaryota</taxon>
        <taxon>Viridiplantae</taxon>
        <taxon>Chlorophyta</taxon>
        <taxon>core chlorophytes</taxon>
        <taxon>Chlorodendrophyceae</taxon>
        <taxon>Chlorodendrales</taxon>
        <taxon>Chlorodendraceae</taxon>
        <taxon>Tetraselmis</taxon>
    </lineage>
</organism>
<feature type="region of interest" description="Disordered" evidence="1">
    <location>
        <begin position="337"/>
        <end position="373"/>
    </location>
</feature>
<feature type="compositionally biased region" description="Basic and acidic residues" evidence="1">
    <location>
        <begin position="343"/>
        <end position="355"/>
    </location>
</feature>
<evidence type="ECO:0000256" key="2">
    <source>
        <dbReference type="SAM" id="Phobius"/>
    </source>
</evidence>
<protein>
    <submittedName>
        <fullName evidence="3">Uncharacterized protein</fullName>
    </submittedName>
</protein>
<reference evidence="3" key="1">
    <citation type="submission" date="2014-05" db="EMBL/GenBank/DDBJ databases">
        <title>The transcriptome of the halophilic microalga Tetraselmis sp. GSL018 isolated from the Great Salt Lake, Utah.</title>
        <authorList>
            <person name="Jinkerson R.E."/>
            <person name="D'Adamo S."/>
            <person name="Posewitz M.C."/>
        </authorList>
    </citation>
    <scope>NUCLEOTIDE SEQUENCE</scope>
    <source>
        <strain evidence="3">GSL018</strain>
    </source>
</reference>